<dbReference type="InterPro" id="IPR033713">
    <property type="entry name" value="NudJ"/>
</dbReference>
<proteinExistence type="inferred from homology"/>
<comment type="caution">
    <text evidence="6">The sequence shown here is derived from an EMBL/GenBank/DDBJ whole genome shotgun (WGS) entry which is preliminary data.</text>
</comment>
<evidence type="ECO:0000256" key="3">
    <source>
        <dbReference type="ARBA" id="ARBA00015552"/>
    </source>
</evidence>
<dbReference type="GO" id="GO:0017111">
    <property type="term" value="F:ribonucleoside triphosphate phosphatase activity"/>
    <property type="evidence" value="ECO:0007669"/>
    <property type="project" value="InterPro"/>
</dbReference>
<dbReference type="Gene3D" id="3.90.79.10">
    <property type="entry name" value="Nucleoside Triphosphate Pyrophosphohydrolase"/>
    <property type="match status" value="1"/>
</dbReference>
<keyword evidence="4 6" id="KW-0378">Hydrolase</keyword>
<dbReference type="RefSeq" id="WP_137734284.1">
    <property type="nucleotide sequence ID" value="NZ_BJCL01000010.1"/>
</dbReference>
<organism evidence="6 7">
    <name type="scientific">Pseudaquabacterium pictum</name>
    <dbReference type="NCBI Taxonomy" id="2315236"/>
    <lineage>
        <taxon>Bacteria</taxon>
        <taxon>Pseudomonadati</taxon>
        <taxon>Pseudomonadota</taxon>
        <taxon>Betaproteobacteria</taxon>
        <taxon>Burkholderiales</taxon>
        <taxon>Sphaerotilaceae</taxon>
        <taxon>Pseudaquabacterium</taxon>
    </lineage>
</organism>
<protein>
    <recommendedName>
        <fullName evidence="3 4">Phosphatase NudJ</fullName>
        <ecNumber evidence="4">3.6.1.-</ecNumber>
    </recommendedName>
</protein>
<dbReference type="EC" id="3.6.1.-" evidence="4"/>
<keyword evidence="7" id="KW-1185">Reference proteome</keyword>
<dbReference type="SUPFAM" id="SSF55811">
    <property type="entry name" value="Nudix"/>
    <property type="match status" value="1"/>
</dbReference>
<dbReference type="InterPro" id="IPR000086">
    <property type="entry name" value="NUDIX_hydrolase_dom"/>
</dbReference>
<dbReference type="PANTHER" id="PTHR43222">
    <property type="entry name" value="NUDIX HYDROLASE 23"/>
    <property type="match status" value="1"/>
</dbReference>
<sequence length="163" mass="17682">MSDARWKPSVTVAAVVEQDGRFLLVEEMTPEGLKLNNPAGHLDPGETPEQGAARECLEETACAFTPQWLVGVYLARLQRPAAHGQPAEDITYLRFAYGGSVAAPDPARTLDAPVVRTLWLTPDEVRASAARHRSPLVQRCIDDHLAGVRHPLGVVGADPSLWT</sequence>
<gene>
    <name evidence="4" type="primary">nudJ</name>
    <name evidence="6" type="ORF">AQPW35_36350</name>
</gene>
<evidence type="ECO:0000259" key="5">
    <source>
        <dbReference type="PROSITE" id="PS51462"/>
    </source>
</evidence>
<dbReference type="EMBL" id="BJCL01000010">
    <property type="protein sequence ID" value="GCL64554.1"/>
    <property type="molecule type" value="Genomic_DNA"/>
</dbReference>
<comment type="similarity">
    <text evidence="1 4">Belongs to the Nudix hydrolase family. NudJ subfamily.</text>
</comment>
<dbReference type="Pfam" id="PF00293">
    <property type="entry name" value="NUDIX"/>
    <property type="match status" value="1"/>
</dbReference>
<accession>A0A480ASQ4</accession>
<dbReference type="CDD" id="cd03675">
    <property type="entry name" value="NUDIX_Hydrolase"/>
    <property type="match status" value="1"/>
</dbReference>
<feature type="domain" description="Nudix hydrolase" evidence="5">
    <location>
        <begin position="5"/>
        <end position="142"/>
    </location>
</feature>
<dbReference type="PROSITE" id="PS51462">
    <property type="entry name" value="NUDIX"/>
    <property type="match status" value="1"/>
</dbReference>
<dbReference type="PANTHER" id="PTHR43222:SF11">
    <property type="entry name" value="PHOSPHATASE NUDJ"/>
    <property type="match status" value="1"/>
</dbReference>
<comment type="cofactor">
    <cofactor evidence="4">
        <name>Mg(2+)</name>
        <dbReference type="ChEBI" id="CHEBI:18420"/>
    </cofactor>
</comment>
<evidence type="ECO:0000256" key="2">
    <source>
        <dbReference type="ARBA" id="ARBA00011245"/>
    </source>
</evidence>
<name>A0A480ASQ4_9BURK</name>
<dbReference type="GO" id="GO:0004787">
    <property type="term" value="F:thiamine diphosphate phosphatase activity"/>
    <property type="evidence" value="ECO:0007669"/>
    <property type="project" value="InterPro"/>
</dbReference>
<keyword evidence="4" id="KW-0460">Magnesium</keyword>
<reference evidence="7" key="1">
    <citation type="submission" date="2019-03" db="EMBL/GenBank/DDBJ databases">
        <title>Aquabacterium pictum sp.nov., the first bacteriochlorophyll a-containing freshwater bacterium in the genus Aquabacterium of the class Betaproteobacteria.</title>
        <authorList>
            <person name="Hirose S."/>
            <person name="Tank M."/>
            <person name="Hara E."/>
            <person name="Tamaki H."/>
            <person name="Takaichi S."/>
            <person name="Haruta S."/>
            <person name="Hanada S."/>
        </authorList>
    </citation>
    <scope>NUCLEOTIDE SEQUENCE [LARGE SCALE GENOMIC DNA]</scope>
    <source>
        <strain evidence="7">W35</strain>
    </source>
</reference>
<evidence type="ECO:0000313" key="7">
    <source>
        <dbReference type="Proteomes" id="UP000301751"/>
    </source>
</evidence>
<evidence type="ECO:0000256" key="4">
    <source>
        <dbReference type="RuleBase" id="RU364043"/>
    </source>
</evidence>
<evidence type="ECO:0000313" key="6">
    <source>
        <dbReference type="EMBL" id="GCL64554.1"/>
    </source>
</evidence>
<dbReference type="InterPro" id="IPR015797">
    <property type="entry name" value="NUDIX_hydrolase-like_dom_sf"/>
</dbReference>
<comment type="subunit">
    <text evidence="2 4">Monomer.</text>
</comment>
<dbReference type="Proteomes" id="UP000301751">
    <property type="component" value="Unassembled WGS sequence"/>
</dbReference>
<evidence type="ECO:0000256" key="1">
    <source>
        <dbReference type="ARBA" id="ARBA00007608"/>
    </source>
</evidence>
<dbReference type="AlphaFoldDB" id="A0A480ASQ4"/>
<dbReference type="OrthoDB" id="8594221at2"/>
<dbReference type="GO" id="GO:0017110">
    <property type="term" value="F:nucleoside diphosphate phosphatase activity"/>
    <property type="evidence" value="ECO:0007669"/>
    <property type="project" value="InterPro"/>
</dbReference>